<dbReference type="Proteomes" id="UP001150538">
    <property type="component" value="Unassembled WGS sequence"/>
</dbReference>
<gene>
    <name evidence="6" type="ORF">H4219_005501</name>
</gene>
<feature type="region of interest" description="Disordered" evidence="4">
    <location>
        <begin position="20"/>
        <end position="61"/>
    </location>
</feature>
<evidence type="ECO:0000256" key="1">
    <source>
        <dbReference type="ARBA" id="ARBA00007249"/>
    </source>
</evidence>
<dbReference type="Gene3D" id="2.40.30.10">
    <property type="entry name" value="Translation factors"/>
    <property type="match status" value="1"/>
</dbReference>
<dbReference type="Pfam" id="PF00009">
    <property type="entry name" value="GTP_EFTU"/>
    <property type="match status" value="1"/>
</dbReference>
<dbReference type="GO" id="GO:0003924">
    <property type="term" value="F:GTPase activity"/>
    <property type="evidence" value="ECO:0007669"/>
    <property type="project" value="InterPro"/>
</dbReference>
<dbReference type="EMBL" id="JANBPU010000320">
    <property type="protein sequence ID" value="KAJ1912707.1"/>
    <property type="molecule type" value="Genomic_DNA"/>
</dbReference>
<sequence length="806" mass="87674">MTLSDTITKDISRLKIANTTTSNDGSAKTGENQLSNTTNYTGRNGTNEPPATNGNKASDNTAPRIDLESLLSDALIKDTPTKSNDIDQDHHDFHIRTLKEQLIDPTPLEEQELIERIARDIEEGFGETLFEVGKEDDGTTMSLSDLDIGKITQTLTRITTAKDSRIDATCQLLFDRGCPGDKPAIHAQTTTTTSAISSLSESSTSTTFSAKATTKSKSKRNGSATTAAAAPAACSETLRRRVYYLIRKKPSNVNELLEVRVAVAGNVDAGKSTLLGVLTKGQLDDGRGRARVNMFRHKHEIETGRTSSIGLEILGFDKETCMPIISSSSSSSSYNNSNGVSAAAGVGNTTAVSSATSNISHNRKMSWIDICSKASKIISFSDLAGHEKYLKTTVFGLTSNAPECMLLMVGANAGIIGMTKEHLGLALALNVPVMIIVSKIDMCPENILAHTLKQLDRILRSSGCRKHPIFVHNSEDVITTSRYFHSGRICPIFQVSNISGEGIDYLTMFLNLLPISNGGGGSNFKNNNNNDNSGGGKAEKNGSNNYYSKSGTTTANTIASSSFMFEINETFSVPFVGTVVSGIVRSGIIHSGDNVWIGPDSLGQFWDTTIKTIQRKRVNTSVAYSGQSVSFSLKRVKRAQVRKGMVLLGKTIDVKDENSPTADTNGKDGTIKTIPAPTPISYKMYEAEILVLFHSTTICNKYQAMMHCNSVRQTARIISIDTSDQTLRTGDRAVIKLRFISYPEYLLPGSRFIFREGRTRAVGKILRPIDPKEERDIIRRITNGTMVLEGSREAKSKAEAIRHQHH</sequence>
<accession>A0A9W7ZP09</accession>
<feature type="compositionally biased region" description="Low complexity" evidence="4">
    <location>
        <begin position="197"/>
        <end position="213"/>
    </location>
</feature>
<dbReference type="SUPFAM" id="SSF50465">
    <property type="entry name" value="EF-Tu/eEF-1alpha/eIF2-gamma C-terminal domain"/>
    <property type="match status" value="1"/>
</dbReference>
<dbReference type="InterPro" id="IPR009000">
    <property type="entry name" value="Transl_B-barrel_sf"/>
</dbReference>
<feature type="region of interest" description="Disordered" evidence="4">
    <location>
        <begin position="197"/>
        <end position="230"/>
    </location>
</feature>
<comment type="similarity">
    <text evidence="1">Belongs to the TRAFAC class translation factor GTPase superfamily. Classic translation factor GTPase family. EF-Tu/EF-1A subfamily.</text>
</comment>
<dbReference type="Pfam" id="PF03144">
    <property type="entry name" value="GTP_EFTU_D2"/>
    <property type="match status" value="1"/>
</dbReference>
<evidence type="ECO:0000256" key="2">
    <source>
        <dbReference type="ARBA" id="ARBA00022741"/>
    </source>
</evidence>
<dbReference type="InterPro" id="IPR027417">
    <property type="entry name" value="P-loop_NTPase"/>
</dbReference>
<dbReference type="PANTHER" id="PTHR43721">
    <property type="entry name" value="ELONGATION FACTOR TU-RELATED"/>
    <property type="match status" value="1"/>
</dbReference>
<dbReference type="SUPFAM" id="SSF52540">
    <property type="entry name" value="P-loop containing nucleoside triphosphate hydrolases"/>
    <property type="match status" value="1"/>
</dbReference>
<feature type="compositionally biased region" description="Low complexity" evidence="4">
    <location>
        <begin position="36"/>
        <end position="47"/>
    </location>
</feature>
<feature type="domain" description="Tr-type G" evidence="5">
    <location>
        <begin position="256"/>
        <end position="518"/>
    </location>
</feature>
<keyword evidence="7" id="KW-1185">Reference proteome</keyword>
<evidence type="ECO:0000256" key="4">
    <source>
        <dbReference type="SAM" id="MobiDB-lite"/>
    </source>
</evidence>
<feature type="compositionally biased region" description="Polar residues" evidence="4">
    <location>
        <begin position="49"/>
        <end position="61"/>
    </location>
</feature>
<dbReference type="FunFam" id="2.40.30.10:FF:000014">
    <property type="entry name" value="Probable GTP-binding protein 1"/>
    <property type="match status" value="1"/>
</dbReference>
<dbReference type="InterPro" id="IPR050055">
    <property type="entry name" value="EF-Tu_GTPase"/>
</dbReference>
<evidence type="ECO:0000313" key="6">
    <source>
        <dbReference type="EMBL" id="KAJ1912707.1"/>
    </source>
</evidence>
<dbReference type="InterPro" id="IPR009001">
    <property type="entry name" value="Transl_elong_EF1A/Init_IF2_C"/>
</dbReference>
<evidence type="ECO:0000313" key="7">
    <source>
        <dbReference type="Proteomes" id="UP001150538"/>
    </source>
</evidence>
<dbReference type="SUPFAM" id="SSF50447">
    <property type="entry name" value="Translation proteins"/>
    <property type="match status" value="1"/>
</dbReference>
<organism evidence="6 7">
    <name type="scientific">Mycoemilia scoparia</name>
    <dbReference type="NCBI Taxonomy" id="417184"/>
    <lineage>
        <taxon>Eukaryota</taxon>
        <taxon>Fungi</taxon>
        <taxon>Fungi incertae sedis</taxon>
        <taxon>Zoopagomycota</taxon>
        <taxon>Kickxellomycotina</taxon>
        <taxon>Kickxellomycetes</taxon>
        <taxon>Kickxellales</taxon>
        <taxon>Kickxellaceae</taxon>
        <taxon>Mycoemilia</taxon>
    </lineage>
</organism>
<dbReference type="CDD" id="cd03708">
    <property type="entry name" value="GTPBP_III"/>
    <property type="match status" value="1"/>
</dbReference>
<comment type="caution">
    <text evidence="6">The sequence shown here is derived from an EMBL/GenBank/DDBJ whole genome shotgun (WGS) entry which is preliminary data.</text>
</comment>
<dbReference type="GO" id="GO:0003746">
    <property type="term" value="F:translation elongation factor activity"/>
    <property type="evidence" value="ECO:0007669"/>
    <property type="project" value="TreeGrafter"/>
</dbReference>
<dbReference type="AlphaFoldDB" id="A0A9W7ZP09"/>
<proteinExistence type="inferred from homology"/>
<name>A0A9W7ZP09_9FUNG</name>
<evidence type="ECO:0000259" key="5">
    <source>
        <dbReference type="PROSITE" id="PS51722"/>
    </source>
</evidence>
<dbReference type="PANTHER" id="PTHR43721:SF9">
    <property type="entry name" value="GTP-BINDING PROTEIN 1"/>
    <property type="match status" value="1"/>
</dbReference>
<reference evidence="6" key="1">
    <citation type="submission" date="2022-07" db="EMBL/GenBank/DDBJ databases">
        <title>Phylogenomic reconstructions and comparative analyses of Kickxellomycotina fungi.</title>
        <authorList>
            <person name="Reynolds N.K."/>
            <person name="Stajich J.E."/>
            <person name="Barry K."/>
            <person name="Grigoriev I.V."/>
            <person name="Crous P."/>
            <person name="Smith M.E."/>
        </authorList>
    </citation>
    <scope>NUCLEOTIDE SEQUENCE</scope>
    <source>
        <strain evidence="6">NBRC 100468</strain>
    </source>
</reference>
<feature type="compositionally biased region" description="Polar residues" evidence="4">
    <location>
        <begin position="20"/>
        <end position="35"/>
    </location>
</feature>
<dbReference type="Gene3D" id="3.40.50.300">
    <property type="entry name" value="P-loop containing nucleotide triphosphate hydrolases"/>
    <property type="match status" value="1"/>
</dbReference>
<dbReference type="InterPro" id="IPR004161">
    <property type="entry name" value="EFTu-like_2"/>
</dbReference>
<dbReference type="GO" id="GO:0005525">
    <property type="term" value="F:GTP binding"/>
    <property type="evidence" value="ECO:0007669"/>
    <property type="project" value="UniProtKB-KW"/>
</dbReference>
<dbReference type="OrthoDB" id="248233at2759"/>
<evidence type="ECO:0000256" key="3">
    <source>
        <dbReference type="ARBA" id="ARBA00023134"/>
    </source>
</evidence>
<dbReference type="InterPro" id="IPR000795">
    <property type="entry name" value="T_Tr_GTP-bd_dom"/>
</dbReference>
<dbReference type="CDD" id="cd03694">
    <property type="entry name" value="GTPBP_II"/>
    <property type="match status" value="1"/>
</dbReference>
<keyword evidence="2" id="KW-0547">Nucleotide-binding</keyword>
<dbReference type="InterPro" id="IPR035531">
    <property type="entry name" value="GTPBP1-like"/>
</dbReference>
<dbReference type="PROSITE" id="PS51722">
    <property type="entry name" value="G_TR_2"/>
    <property type="match status" value="1"/>
</dbReference>
<protein>
    <recommendedName>
        <fullName evidence="5">Tr-type G domain-containing protein</fullName>
    </recommendedName>
</protein>
<dbReference type="CDD" id="cd04165">
    <property type="entry name" value="GTPBP1_like"/>
    <property type="match status" value="1"/>
</dbReference>
<keyword evidence="3" id="KW-0342">GTP-binding</keyword>
<feature type="region of interest" description="Disordered" evidence="4">
    <location>
        <begin position="524"/>
        <end position="545"/>
    </location>
</feature>